<dbReference type="SMART" id="SM00267">
    <property type="entry name" value="GGDEF"/>
    <property type="match status" value="1"/>
</dbReference>
<dbReference type="Gene3D" id="3.30.70.270">
    <property type="match status" value="1"/>
</dbReference>
<dbReference type="Pfam" id="PF08447">
    <property type="entry name" value="PAS_3"/>
    <property type="match status" value="1"/>
</dbReference>
<dbReference type="Pfam" id="PF13188">
    <property type="entry name" value="PAS_8"/>
    <property type="match status" value="1"/>
</dbReference>
<evidence type="ECO:0000259" key="2">
    <source>
        <dbReference type="PROSITE" id="PS50113"/>
    </source>
</evidence>
<dbReference type="InterPro" id="IPR029787">
    <property type="entry name" value="Nucleotide_cyclase"/>
</dbReference>
<dbReference type="SMART" id="SM00086">
    <property type="entry name" value="PAC"/>
    <property type="match status" value="2"/>
</dbReference>
<dbReference type="EMBL" id="CP054212">
    <property type="protein sequence ID" value="QKJ86729.1"/>
    <property type="molecule type" value="Genomic_DNA"/>
</dbReference>
<accession>A0A6M8UAK1</accession>
<dbReference type="InterPro" id="IPR043128">
    <property type="entry name" value="Rev_trsase/Diguanyl_cyclase"/>
</dbReference>
<dbReference type="InterPro" id="IPR013655">
    <property type="entry name" value="PAS_fold_3"/>
</dbReference>
<evidence type="ECO:0000259" key="4">
    <source>
        <dbReference type="PROSITE" id="PS50887"/>
    </source>
</evidence>
<sequence>MHQYRLPEESLLIFEQIIEHSANAIFLVDDGHRLTFANQHGETLFQRLVAAQLLDNALLSQEQVIEINDGQHPRYIRTHSVATEIQQHAAGHLFIGTDITAEMTAQRQEAHMRHRLEQTLELTDEGFWFWDIPSGLISHNQCWSRIFGFTDRQLHHHESEVFELVHPEDAERVKQTLTRHLRGETPTYVCEYRIIVRGDETRWIINHGKVVRHNDEGRSVEMLGKTQDITEKKEREQEMHNLAWHDPLTQLENRPRFYQKVEQARQQSMANNDYLALLYLDLNRFKEVNDSLGHNAGDLLLKEVAQRLRSTIRGHDAIARLGGDEFAILVNCLGNSHQEAKGKLIVLANRLLDSLSREIEIAGNTVSISSSIGMYLFKDDTTPVAEMLHKADMAQYYSKNNHRKWMIWSDRLRAEQSQRDTIETGLRRALDNGEFYLEYQPQYSRGGEVASLEALLRWRTPDGKIIAPATFIPVAENSGLILNISEWVLEQTCRQLKLWQSQPLFDALRVSVNISPRQLRRTDFIKSVEQVLTRSGINPQQLSFEMLETALTDNMPDAQRKLNILKEMKINIALDNFGTGMASLTGLRKLAIDEVKIDRSFVFDMTENDDFLITIRGIVAMCQALNINIVAEGVEKPAQFAALSDMGCHRFQGWLFSRARSPEQLNEILQRRGL</sequence>
<dbReference type="SUPFAM" id="SSF141868">
    <property type="entry name" value="EAL domain-like"/>
    <property type="match status" value="1"/>
</dbReference>
<evidence type="ECO:0000259" key="1">
    <source>
        <dbReference type="PROSITE" id="PS50112"/>
    </source>
</evidence>
<dbReference type="Gene3D" id="3.30.450.20">
    <property type="entry name" value="PAS domain"/>
    <property type="match status" value="1"/>
</dbReference>
<dbReference type="AlphaFoldDB" id="A0A6M8UAK1"/>
<dbReference type="CDD" id="cd01949">
    <property type="entry name" value="GGDEF"/>
    <property type="match status" value="1"/>
</dbReference>
<dbReference type="KEGG" id="pmak:PMPD1_1779"/>
<reference evidence="5 6" key="1">
    <citation type="submission" date="2020-06" db="EMBL/GenBank/DDBJ databases">
        <title>Genome sequence of Paramixta manurensis strain PD-1.</title>
        <authorList>
            <person name="Lee C.W."/>
            <person name="Kim J."/>
        </authorList>
    </citation>
    <scope>NUCLEOTIDE SEQUENCE [LARGE SCALE GENOMIC DNA]</scope>
    <source>
        <strain evidence="5 6">PD-1</strain>
    </source>
</reference>
<dbReference type="Pfam" id="PF00990">
    <property type="entry name" value="GGDEF"/>
    <property type="match status" value="1"/>
</dbReference>
<organism evidence="5 6">
    <name type="scientific">Paramixta manurensis</name>
    <dbReference type="NCBI Taxonomy" id="2740817"/>
    <lineage>
        <taxon>Bacteria</taxon>
        <taxon>Pseudomonadati</taxon>
        <taxon>Pseudomonadota</taxon>
        <taxon>Gammaproteobacteria</taxon>
        <taxon>Enterobacterales</taxon>
        <taxon>Erwiniaceae</taxon>
        <taxon>Paramixta</taxon>
    </lineage>
</organism>
<dbReference type="PROSITE" id="PS50883">
    <property type="entry name" value="EAL"/>
    <property type="match status" value="1"/>
</dbReference>
<proteinExistence type="predicted"/>
<dbReference type="InterPro" id="IPR000014">
    <property type="entry name" value="PAS"/>
</dbReference>
<dbReference type="Gene3D" id="3.20.20.450">
    <property type="entry name" value="EAL domain"/>
    <property type="match status" value="1"/>
</dbReference>
<evidence type="ECO:0000259" key="3">
    <source>
        <dbReference type="PROSITE" id="PS50883"/>
    </source>
</evidence>
<dbReference type="CDD" id="cd00130">
    <property type="entry name" value="PAS"/>
    <property type="match status" value="1"/>
</dbReference>
<dbReference type="InterPro" id="IPR001610">
    <property type="entry name" value="PAC"/>
</dbReference>
<dbReference type="InterPro" id="IPR000700">
    <property type="entry name" value="PAS-assoc_C"/>
</dbReference>
<dbReference type="NCBIfam" id="TIGR00229">
    <property type="entry name" value="sensory_box"/>
    <property type="match status" value="1"/>
</dbReference>
<dbReference type="InterPro" id="IPR052155">
    <property type="entry name" value="Biofilm_reg_signaling"/>
</dbReference>
<evidence type="ECO:0000313" key="5">
    <source>
        <dbReference type="EMBL" id="QKJ86729.1"/>
    </source>
</evidence>
<evidence type="ECO:0000313" key="6">
    <source>
        <dbReference type="Proteomes" id="UP000505325"/>
    </source>
</evidence>
<dbReference type="SUPFAM" id="SSF55785">
    <property type="entry name" value="PYP-like sensor domain (PAS domain)"/>
    <property type="match status" value="1"/>
</dbReference>
<keyword evidence="6" id="KW-1185">Reference proteome</keyword>
<dbReference type="PROSITE" id="PS50113">
    <property type="entry name" value="PAC"/>
    <property type="match status" value="1"/>
</dbReference>
<dbReference type="SMART" id="SM00052">
    <property type="entry name" value="EAL"/>
    <property type="match status" value="1"/>
</dbReference>
<dbReference type="InterPro" id="IPR000160">
    <property type="entry name" value="GGDEF_dom"/>
</dbReference>
<dbReference type="Pfam" id="PF00563">
    <property type="entry name" value="EAL"/>
    <property type="match status" value="1"/>
</dbReference>
<dbReference type="SMART" id="SM00091">
    <property type="entry name" value="PAS"/>
    <property type="match status" value="2"/>
</dbReference>
<dbReference type="RefSeq" id="WP_173633726.1">
    <property type="nucleotide sequence ID" value="NZ_CP054212.1"/>
</dbReference>
<dbReference type="PANTHER" id="PTHR44757">
    <property type="entry name" value="DIGUANYLATE CYCLASE DGCP"/>
    <property type="match status" value="1"/>
</dbReference>
<dbReference type="PROSITE" id="PS50887">
    <property type="entry name" value="GGDEF"/>
    <property type="match status" value="1"/>
</dbReference>
<dbReference type="InterPro" id="IPR035965">
    <property type="entry name" value="PAS-like_dom_sf"/>
</dbReference>
<dbReference type="NCBIfam" id="TIGR00254">
    <property type="entry name" value="GGDEF"/>
    <property type="match status" value="1"/>
</dbReference>
<dbReference type="PANTHER" id="PTHR44757:SF2">
    <property type="entry name" value="BIOFILM ARCHITECTURE MAINTENANCE PROTEIN MBAA"/>
    <property type="match status" value="1"/>
</dbReference>
<feature type="domain" description="PAC" evidence="2">
    <location>
        <begin position="188"/>
        <end position="241"/>
    </location>
</feature>
<dbReference type="CDD" id="cd01948">
    <property type="entry name" value="EAL"/>
    <property type="match status" value="1"/>
</dbReference>
<dbReference type="Proteomes" id="UP000505325">
    <property type="component" value="Chromosome"/>
</dbReference>
<feature type="domain" description="GGDEF" evidence="4">
    <location>
        <begin position="273"/>
        <end position="411"/>
    </location>
</feature>
<name>A0A6M8UAK1_9GAMM</name>
<feature type="domain" description="PAS" evidence="1">
    <location>
        <begin position="112"/>
        <end position="184"/>
    </location>
</feature>
<dbReference type="InterPro" id="IPR035919">
    <property type="entry name" value="EAL_sf"/>
</dbReference>
<gene>
    <name evidence="5" type="ORF">PMPD1_1779</name>
</gene>
<feature type="domain" description="EAL" evidence="3">
    <location>
        <begin position="419"/>
        <end position="673"/>
    </location>
</feature>
<protein>
    <submittedName>
        <fullName evidence="5">EAL domain-containing protein</fullName>
    </submittedName>
</protein>
<dbReference type="Gene3D" id="2.10.70.100">
    <property type="match status" value="1"/>
</dbReference>
<dbReference type="PROSITE" id="PS50112">
    <property type="entry name" value="PAS"/>
    <property type="match status" value="1"/>
</dbReference>
<dbReference type="InterPro" id="IPR001633">
    <property type="entry name" value="EAL_dom"/>
</dbReference>
<dbReference type="SUPFAM" id="SSF55073">
    <property type="entry name" value="Nucleotide cyclase"/>
    <property type="match status" value="1"/>
</dbReference>